<dbReference type="InterPro" id="IPR025419">
    <property type="entry name" value="DUF4142"/>
</dbReference>
<feature type="signal peptide" evidence="2">
    <location>
        <begin position="1"/>
        <end position="19"/>
    </location>
</feature>
<evidence type="ECO:0000256" key="2">
    <source>
        <dbReference type="SAM" id="SignalP"/>
    </source>
</evidence>
<evidence type="ECO:0000313" key="4">
    <source>
        <dbReference type="EMBL" id="HHW34818.1"/>
    </source>
</evidence>
<dbReference type="EMBL" id="DULP01000186">
    <property type="protein sequence ID" value="HHW34818.1"/>
    <property type="molecule type" value="Genomic_DNA"/>
</dbReference>
<dbReference type="Pfam" id="PF13628">
    <property type="entry name" value="DUF4142"/>
    <property type="match status" value="1"/>
</dbReference>
<name>A0A832QZ13_9RHOB</name>
<gene>
    <name evidence="4" type="ORF">GXX24_11865</name>
</gene>
<dbReference type="PANTHER" id="PTHR38593:SF1">
    <property type="entry name" value="BLR2558 PROTEIN"/>
    <property type="match status" value="1"/>
</dbReference>
<evidence type="ECO:0000256" key="1">
    <source>
        <dbReference type="SAM" id="MobiDB-lite"/>
    </source>
</evidence>
<dbReference type="Proteomes" id="UP000580830">
    <property type="component" value="Unassembled WGS sequence"/>
</dbReference>
<feature type="domain" description="DUF4142" evidence="3">
    <location>
        <begin position="52"/>
        <end position="182"/>
    </location>
</feature>
<sequence length="212" mass="22082">MFPRMIAAGWVLLAAPALAQIGNPGNLAPDTAMQDAATPAPHQRNAHDTLSYQLLAAGGMAEVALAQLALDRAGSDELRGFAEMMVRDHSDANQRLAALAEAANVPLPEGPDPEHQAMQERLAGLEGGDFDLAYIRGQITDHQKTVQLLSAEVTGGQDAELQRLAAELLPVVQGHLDSARDIHARLAGISPAVSPAPVARPDPAAASPTPPA</sequence>
<protein>
    <submittedName>
        <fullName evidence="4">DUF4142 domain-containing protein</fullName>
    </submittedName>
</protein>
<feature type="chain" id="PRO_5032368358" evidence="2">
    <location>
        <begin position="20"/>
        <end position="212"/>
    </location>
</feature>
<comment type="caution">
    <text evidence="4">The sequence shown here is derived from an EMBL/GenBank/DDBJ whole genome shotgun (WGS) entry which is preliminary data.</text>
</comment>
<proteinExistence type="predicted"/>
<dbReference type="RefSeq" id="WP_303730818.1">
    <property type="nucleotide sequence ID" value="NZ_DULP01000186.1"/>
</dbReference>
<feature type="region of interest" description="Disordered" evidence="1">
    <location>
        <begin position="192"/>
        <end position="212"/>
    </location>
</feature>
<dbReference type="AlphaFoldDB" id="A0A832QZ13"/>
<organism evidence="4 5">
    <name type="scientific">Paracoccus solventivorans</name>
    <dbReference type="NCBI Taxonomy" id="53463"/>
    <lineage>
        <taxon>Bacteria</taxon>
        <taxon>Pseudomonadati</taxon>
        <taxon>Pseudomonadota</taxon>
        <taxon>Alphaproteobacteria</taxon>
        <taxon>Rhodobacterales</taxon>
        <taxon>Paracoccaceae</taxon>
        <taxon>Paracoccus</taxon>
    </lineage>
</organism>
<feature type="non-terminal residue" evidence="4">
    <location>
        <position position="212"/>
    </location>
</feature>
<reference evidence="4 5" key="1">
    <citation type="journal article" date="2020" name="Biotechnol. Biofuels">
        <title>New insights from the biogas microbiome by comprehensive genome-resolved metagenomics of nearly 1600 species originating from multiple anaerobic digesters.</title>
        <authorList>
            <person name="Campanaro S."/>
            <person name="Treu L."/>
            <person name="Rodriguez-R L.M."/>
            <person name="Kovalovszki A."/>
            <person name="Ziels R.M."/>
            <person name="Maus I."/>
            <person name="Zhu X."/>
            <person name="Kougias P.G."/>
            <person name="Basile A."/>
            <person name="Luo G."/>
            <person name="Schluter A."/>
            <person name="Konstantinidis K.T."/>
            <person name="Angelidaki I."/>
        </authorList>
    </citation>
    <scope>NUCLEOTIDE SEQUENCE [LARGE SCALE GENOMIC DNA]</scope>
    <source>
        <strain evidence="4">AS04akNAM_125</strain>
    </source>
</reference>
<keyword evidence="2" id="KW-0732">Signal</keyword>
<dbReference type="Gene3D" id="1.20.1260.10">
    <property type="match status" value="1"/>
</dbReference>
<dbReference type="PANTHER" id="PTHR38593">
    <property type="entry name" value="BLR2558 PROTEIN"/>
    <property type="match status" value="1"/>
</dbReference>
<accession>A0A832QZ13</accession>
<evidence type="ECO:0000259" key="3">
    <source>
        <dbReference type="Pfam" id="PF13628"/>
    </source>
</evidence>
<dbReference type="InterPro" id="IPR012347">
    <property type="entry name" value="Ferritin-like"/>
</dbReference>
<evidence type="ECO:0000313" key="5">
    <source>
        <dbReference type="Proteomes" id="UP000580830"/>
    </source>
</evidence>